<organism evidence="1 2">
    <name type="scientific">Basidiobolus ranarum</name>
    <dbReference type="NCBI Taxonomy" id="34480"/>
    <lineage>
        <taxon>Eukaryota</taxon>
        <taxon>Fungi</taxon>
        <taxon>Fungi incertae sedis</taxon>
        <taxon>Zoopagomycota</taxon>
        <taxon>Entomophthoromycotina</taxon>
        <taxon>Basidiobolomycetes</taxon>
        <taxon>Basidiobolales</taxon>
        <taxon>Basidiobolaceae</taxon>
        <taxon>Basidiobolus</taxon>
    </lineage>
</organism>
<accession>A0ABR2WJB4</accession>
<dbReference type="Proteomes" id="UP001479436">
    <property type="component" value="Unassembled WGS sequence"/>
</dbReference>
<comment type="caution">
    <text evidence="1">The sequence shown here is derived from an EMBL/GenBank/DDBJ whole genome shotgun (WGS) entry which is preliminary data.</text>
</comment>
<sequence>MSTLSLKMVPAMPGVCPNTSFNIQNFIFYEHWEEGRAHQGELENPSRWVLSSLAMRLCFFG</sequence>
<name>A0ABR2WJB4_9FUNG</name>
<dbReference type="EMBL" id="JASJQH010001312">
    <property type="protein sequence ID" value="KAK9761600.1"/>
    <property type="molecule type" value="Genomic_DNA"/>
</dbReference>
<keyword evidence="2" id="KW-1185">Reference proteome</keyword>
<gene>
    <name evidence="1" type="ORF">K7432_013383</name>
</gene>
<evidence type="ECO:0000313" key="2">
    <source>
        <dbReference type="Proteomes" id="UP001479436"/>
    </source>
</evidence>
<protein>
    <submittedName>
        <fullName evidence="1">Uncharacterized protein</fullName>
    </submittedName>
</protein>
<reference evidence="1 2" key="1">
    <citation type="submission" date="2023-04" db="EMBL/GenBank/DDBJ databases">
        <title>Genome of Basidiobolus ranarum AG-B5.</title>
        <authorList>
            <person name="Stajich J.E."/>
            <person name="Carter-House D."/>
            <person name="Gryganskyi A."/>
        </authorList>
    </citation>
    <scope>NUCLEOTIDE SEQUENCE [LARGE SCALE GENOMIC DNA]</scope>
    <source>
        <strain evidence="1 2">AG-B5</strain>
    </source>
</reference>
<proteinExistence type="predicted"/>
<evidence type="ECO:0000313" key="1">
    <source>
        <dbReference type="EMBL" id="KAK9761600.1"/>
    </source>
</evidence>